<dbReference type="SUPFAM" id="SSF48726">
    <property type="entry name" value="Immunoglobulin"/>
    <property type="match status" value="7"/>
</dbReference>
<keyword evidence="2" id="KW-1015">Disulfide bond</keyword>
<feature type="domain" description="Ig-like" evidence="5">
    <location>
        <begin position="446"/>
        <end position="511"/>
    </location>
</feature>
<dbReference type="Proteomes" id="UP000265120">
    <property type="component" value="Chromosome 10"/>
</dbReference>
<dbReference type="InterPro" id="IPR013783">
    <property type="entry name" value="Ig-like_fold"/>
</dbReference>
<reference evidence="6" key="3">
    <citation type="submission" date="2025-09" db="UniProtKB">
        <authorList>
            <consortium name="Ensembl"/>
        </authorList>
    </citation>
    <scope>IDENTIFICATION</scope>
</reference>
<name>A0A3P8UF19_CYNSE</name>
<evidence type="ECO:0000256" key="3">
    <source>
        <dbReference type="SAM" id="MobiDB-lite"/>
    </source>
</evidence>
<dbReference type="GO" id="GO:0004888">
    <property type="term" value="F:transmembrane signaling receptor activity"/>
    <property type="evidence" value="ECO:0007669"/>
    <property type="project" value="TreeGrafter"/>
</dbReference>
<dbReference type="GeneTree" id="ENSGT00940000165428"/>
<dbReference type="PANTHER" id="PTHR11481:SF60">
    <property type="entry name" value="IG-LIKE DOMAIN-CONTAINING PROTEIN"/>
    <property type="match status" value="1"/>
</dbReference>
<dbReference type="InterPro" id="IPR050488">
    <property type="entry name" value="Ig_Fc_receptor"/>
</dbReference>
<feature type="region of interest" description="Disordered" evidence="3">
    <location>
        <begin position="781"/>
        <end position="808"/>
    </location>
</feature>
<feature type="domain" description="Ig-like" evidence="5">
    <location>
        <begin position="725"/>
        <end position="813"/>
    </location>
</feature>
<dbReference type="SMART" id="SM00408">
    <property type="entry name" value="IGc2"/>
    <property type="match status" value="7"/>
</dbReference>
<reference evidence="6" key="2">
    <citation type="submission" date="2025-08" db="UniProtKB">
        <authorList>
            <consortium name="Ensembl"/>
        </authorList>
    </citation>
    <scope>IDENTIFICATION</scope>
</reference>
<evidence type="ECO:0000256" key="2">
    <source>
        <dbReference type="ARBA" id="ARBA00023157"/>
    </source>
</evidence>
<dbReference type="InterPro" id="IPR003598">
    <property type="entry name" value="Ig_sub2"/>
</dbReference>
<proteinExistence type="predicted"/>
<keyword evidence="4" id="KW-1133">Transmembrane helix</keyword>
<keyword evidence="4" id="KW-0472">Membrane</keyword>
<feature type="domain" description="Ig-like" evidence="5">
    <location>
        <begin position="1"/>
        <end position="63"/>
    </location>
</feature>
<keyword evidence="7" id="KW-1185">Reference proteome</keyword>
<evidence type="ECO:0000256" key="4">
    <source>
        <dbReference type="SAM" id="Phobius"/>
    </source>
</evidence>
<dbReference type="GO" id="GO:0009897">
    <property type="term" value="C:external side of plasma membrane"/>
    <property type="evidence" value="ECO:0007669"/>
    <property type="project" value="TreeGrafter"/>
</dbReference>
<evidence type="ECO:0000259" key="5">
    <source>
        <dbReference type="PROSITE" id="PS50835"/>
    </source>
</evidence>
<dbReference type="InterPro" id="IPR013098">
    <property type="entry name" value="Ig_I-set"/>
</dbReference>
<dbReference type="Pfam" id="PF07679">
    <property type="entry name" value="I-set"/>
    <property type="match status" value="1"/>
</dbReference>
<accession>A0A3P8UF19</accession>
<dbReference type="Pfam" id="PF13895">
    <property type="entry name" value="Ig_2"/>
    <property type="match status" value="4"/>
</dbReference>
<feature type="compositionally biased region" description="Polar residues" evidence="3">
    <location>
        <begin position="891"/>
        <end position="907"/>
    </location>
</feature>
<feature type="domain" description="Ig-like" evidence="5">
    <location>
        <begin position="262"/>
        <end position="341"/>
    </location>
</feature>
<evidence type="ECO:0000313" key="7">
    <source>
        <dbReference type="Proteomes" id="UP000265120"/>
    </source>
</evidence>
<feature type="domain" description="Ig-like" evidence="5">
    <location>
        <begin position="538"/>
        <end position="627"/>
    </location>
</feature>
<keyword evidence="1" id="KW-0732">Signal</keyword>
<organism evidence="6 7">
    <name type="scientific">Cynoglossus semilaevis</name>
    <name type="common">Tongue sole</name>
    <dbReference type="NCBI Taxonomy" id="244447"/>
    <lineage>
        <taxon>Eukaryota</taxon>
        <taxon>Metazoa</taxon>
        <taxon>Chordata</taxon>
        <taxon>Craniata</taxon>
        <taxon>Vertebrata</taxon>
        <taxon>Euteleostomi</taxon>
        <taxon>Actinopterygii</taxon>
        <taxon>Neopterygii</taxon>
        <taxon>Teleostei</taxon>
        <taxon>Neoteleostei</taxon>
        <taxon>Acanthomorphata</taxon>
        <taxon>Carangaria</taxon>
        <taxon>Pleuronectiformes</taxon>
        <taxon>Pleuronectoidei</taxon>
        <taxon>Cynoglossidae</taxon>
        <taxon>Cynoglossinae</taxon>
        <taxon>Cynoglossus</taxon>
    </lineage>
</organism>
<feature type="domain" description="Ig-like" evidence="5">
    <location>
        <begin position="635"/>
        <end position="720"/>
    </location>
</feature>
<dbReference type="AlphaFoldDB" id="A0A3P8UF19"/>
<dbReference type="SMART" id="SM00409">
    <property type="entry name" value="IG"/>
    <property type="match status" value="8"/>
</dbReference>
<reference evidence="6 7" key="1">
    <citation type="journal article" date="2014" name="Nat. Genet.">
        <title>Whole-genome sequence of a flatfish provides insights into ZW sex chromosome evolution and adaptation to a benthic lifestyle.</title>
        <authorList>
            <person name="Chen S."/>
            <person name="Zhang G."/>
            <person name="Shao C."/>
            <person name="Huang Q."/>
            <person name="Liu G."/>
            <person name="Zhang P."/>
            <person name="Song W."/>
            <person name="An N."/>
            <person name="Chalopin D."/>
            <person name="Volff J.N."/>
            <person name="Hong Y."/>
            <person name="Li Q."/>
            <person name="Sha Z."/>
            <person name="Zhou H."/>
            <person name="Xie M."/>
            <person name="Yu Q."/>
            <person name="Liu Y."/>
            <person name="Xiang H."/>
            <person name="Wang N."/>
            <person name="Wu K."/>
            <person name="Yang C."/>
            <person name="Zhou Q."/>
            <person name="Liao X."/>
            <person name="Yang L."/>
            <person name="Hu Q."/>
            <person name="Zhang J."/>
            <person name="Meng L."/>
            <person name="Jin L."/>
            <person name="Tian Y."/>
            <person name="Lian J."/>
            <person name="Yang J."/>
            <person name="Miao G."/>
            <person name="Liu S."/>
            <person name="Liang Z."/>
            <person name="Yan F."/>
            <person name="Li Y."/>
            <person name="Sun B."/>
            <person name="Zhang H."/>
            <person name="Zhang J."/>
            <person name="Zhu Y."/>
            <person name="Du M."/>
            <person name="Zhao Y."/>
            <person name="Schartl M."/>
            <person name="Tang Q."/>
            <person name="Wang J."/>
        </authorList>
    </citation>
    <scope>NUCLEOTIDE SEQUENCE</scope>
</reference>
<feature type="transmembrane region" description="Helical" evidence="4">
    <location>
        <begin position="823"/>
        <end position="845"/>
    </location>
</feature>
<dbReference type="Gene3D" id="2.60.40.10">
    <property type="entry name" value="Immunoglobulins"/>
    <property type="match status" value="9"/>
</dbReference>
<dbReference type="GO" id="GO:0006955">
    <property type="term" value="P:immune response"/>
    <property type="evidence" value="ECO:0007669"/>
    <property type="project" value="TreeGrafter"/>
</dbReference>
<dbReference type="InterPro" id="IPR003599">
    <property type="entry name" value="Ig_sub"/>
</dbReference>
<dbReference type="PANTHER" id="PTHR11481">
    <property type="entry name" value="IMMUNOGLOBULIN FC RECEPTOR"/>
    <property type="match status" value="1"/>
</dbReference>
<dbReference type="InterPro" id="IPR007110">
    <property type="entry name" value="Ig-like_dom"/>
</dbReference>
<feature type="domain" description="Ig-like" evidence="5">
    <location>
        <begin position="350"/>
        <end position="430"/>
    </location>
</feature>
<sequence length="935" mass="103852">MFCQIIDDSDWTFTWFRNNQTLDSDSSVSYSENRSVLIITAAAQTHTGSYFCQGRRKTSGVFSKSSDPLHLDVFENQPRLSVEKSPNHDAMFSGESVTFTCSVHPVTPGWSYSWFHNGAIIQGKNSETYPVVSVNPSDAGQYKCTATRNQPKPFTSDESQAVSLNVSAPPQPLLKRVSSWLDVFKGETAELKCELPGSDWTFSWYRNDLKFKDESTAVLLIGAVSENDGGVFSCSARLRSRNVSSVLSNTQTLRVHETTPTPTVSKSPAFNPMYVGETVTFTCSVLVSSGWQYHWYKDGAPLPSLTGSTISLLLGQSDGGRFSCEARRNQSTVTSRSSEINLVVHETPAPRVKNLTSWLDLFPSEMVALTCEMTSGSNWTYTWYRDGLRVNTDETVFLAKDGSTLKISSASTRHKGKYECKGHLLDRNVNSNFSSGIPISVYDGKPSASLKQKPSYTLMFPGESVTFSCLVPVSAGWEYVFYQNKRQLVNTGTTLLVQSVQARSTGSYTCRGKRGTTSVFWSDYSHVIQLEVKEIPVPALKNLTQWLDVFPTERVSLSCGMDSTSAWKYTWYRDGSKLPGNDHTVALDSDGTILNIGSASAEHSGEYSCSGTLKSRPVHSNRSSTLTLRVYAEKPNVTLTRSPDYDKLHSRDSVSFTCLVTVSSGWDFLWYKDEKTLEQTTNNYTIDSVEIGSSGWYSCLVKRGTASVFESDHSPTVRLSVDERPLAEIVLLTGWSEVFHTDSLVLSCEVTAELAEEGTRWNYTWFRAGVQIKLSASKRHVVTPHDDPDQSDYSCQGVRSGRPSYTTSSQPLKTRNLLLKRRILLSISGCLFFGLIAVFLGCIVLRFTRKRVHLDEVPEEENLFLTMAQLKDRTDGVNPLTEYLTDKDLTQETTENGTISSETTPLPITTPEDPALKIESNGTEDNDGGMVSFKQ</sequence>
<evidence type="ECO:0000256" key="1">
    <source>
        <dbReference type="ARBA" id="ARBA00022729"/>
    </source>
</evidence>
<feature type="domain" description="Ig-like" evidence="5">
    <location>
        <begin position="172"/>
        <end position="244"/>
    </location>
</feature>
<dbReference type="InterPro" id="IPR036179">
    <property type="entry name" value="Ig-like_dom_sf"/>
</dbReference>
<protein>
    <recommendedName>
        <fullName evidence="5">Ig-like domain-containing protein</fullName>
    </recommendedName>
</protein>
<evidence type="ECO:0000313" key="6">
    <source>
        <dbReference type="Ensembl" id="ENSCSEP00000000992.1"/>
    </source>
</evidence>
<feature type="domain" description="Ig-like" evidence="5">
    <location>
        <begin position="78"/>
        <end position="167"/>
    </location>
</feature>
<dbReference type="PROSITE" id="PS50835">
    <property type="entry name" value="IG_LIKE"/>
    <property type="match status" value="9"/>
</dbReference>
<dbReference type="Ensembl" id="ENSCSET00000001020.1">
    <property type="protein sequence ID" value="ENSCSEP00000000992.1"/>
    <property type="gene ID" value="ENSCSEG00000000697.1"/>
</dbReference>
<dbReference type="Pfam" id="PF13927">
    <property type="entry name" value="Ig_3"/>
    <property type="match status" value="2"/>
</dbReference>
<feature type="region of interest" description="Disordered" evidence="3">
    <location>
        <begin position="889"/>
        <end position="935"/>
    </location>
</feature>
<dbReference type="OMA" id="EWIYKWY"/>
<keyword evidence="4" id="KW-0812">Transmembrane</keyword>
<dbReference type="CDD" id="cd00096">
    <property type="entry name" value="Ig"/>
    <property type="match status" value="2"/>
</dbReference>
<dbReference type="GO" id="GO:0007166">
    <property type="term" value="P:cell surface receptor signaling pathway"/>
    <property type="evidence" value="ECO:0007669"/>
    <property type="project" value="TreeGrafter"/>
</dbReference>